<feature type="transmembrane region" description="Helical" evidence="6">
    <location>
        <begin position="149"/>
        <end position="168"/>
    </location>
</feature>
<feature type="transmembrane region" description="Helical" evidence="6">
    <location>
        <begin position="69"/>
        <end position="90"/>
    </location>
</feature>
<proteinExistence type="predicted"/>
<evidence type="ECO:0000256" key="6">
    <source>
        <dbReference type="SAM" id="Phobius"/>
    </source>
</evidence>
<evidence type="ECO:0000256" key="3">
    <source>
        <dbReference type="ARBA" id="ARBA00022692"/>
    </source>
</evidence>
<sequence>MKEFLTVAVLHFFAVASPGPDFILVSRQCLRYGRSVALWTSLGIALGILLHVALSIAGLSILIKQQPVILDWLKIIASLYIAYLGLHSILSRHSRNTGKESIESRTKEMKSITTGFLTNVLNPKAFIFFATVFALVIETSTTNLTKIALGVYMSLATFAWFAFISVLLTNKTANTRFRILIPWIEKLTGLLLLLIALQILLQEV</sequence>
<evidence type="ECO:0000256" key="2">
    <source>
        <dbReference type="ARBA" id="ARBA00022475"/>
    </source>
</evidence>
<keyword evidence="5 6" id="KW-0472">Membrane</keyword>
<dbReference type="GO" id="GO:0005886">
    <property type="term" value="C:plasma membrane"/>
    <property type="evidence" value="ECO:0007669"/>
    <property type="project" value="UniProtKB-SubCell"/>
</dbReference>
<reference evidence="7" key="1">
    <citation type="submission" date="2018-05" db="EMBL/GenBank/DDBJ databases">
        <authorList>
            <person name="Lanie J.A."/>
            <person name="Ng W.-L."/>
            <person name="Kazmierczak K.M."/>
            <person name="Andrzejewski T.M."/>
            <person name="Davidsen T.M."/>
            <person name="Wayne K.J."/>
            <person name="Tettelin H."/>
            <person name="Glass J.I."/>
            <person name="Rusch D."/>
            <person name="Podicherti R."/>
            <person name="Tsui H.-C.T."/>
            <person name="Winkler M.E."/>
        </authorList>
    </citation>
    <scope>NUCLEOTIDE SEQUENCE</scope>
</reference>
<dbReference type="AlphaFoldDB" id="A0A381QZ68"/>
<dbReference type="PIRSF" id="PIRSF006324">
    <property type="entry name" value="LeuE"/>
    <property type="match status" value="1"/>
</dbReference>
<evidence type="ECO:0000313" key="7">
    <source>
        <dbReference type="EMBL" id="SUZ82793.1"/>
    </source>
</evidence>
<protein>
    <recommendedName>
        <fullName evidence="8">Lysine transporter LysE</fullName>
    </recommendedName>
</protein>
<organism evidence="7">
    <name type="scientific">marine metagenome</name>
    <dbReference type="NCBI Taxonomy" id="408172"/>
    <lineage>
        <taxon>unclassified sequences</taxon>
        <taxon>metagenomes</taxon>
        <taxon>ecological metagenomes</taxon>
    </lineage>
</organism>
<keyword evidence="4 6" id="KW-1133">Transmembrane helix</keyword>
<evidence type="ECO:0008006" key="8">
    <source>
        <dbReference type="Google" id="ProtNLM"/>
    </source>
</evidence>
<feature type="transmembrane region" description="Helical" evidence="6">
    <location>
        <begin position="36"/>
        <end position="63"/>
    </location>
</feature>
<keyword evidence="2" id="KW-1003">Cell membrane</keyword>
<comment type="subcellular location">
    <subcellularLocation>
        <location evidence="1">Cell membrane</location>
        <topology evidence="1">Multi-pass membrane protein</topology>
    </subcellularLocation>
</comment>
<name>A0A381QZ68_9ZZZZ</name>
<keyword evidence="3 6" id="KW-0812">Transmembrane</keyword>
<dbReference type="Pfam" id="PF01810">
    <property type="entry name" value="LysE"/>
    <property type="match status" value="1"/>
</dbReference>
<dbReference type="InterPro" id="IPR001123">
    <property type="entry name" value="LeuE-type"/>
</dbReference>
<dbReference type="PANTHER" id="PTHR30086:SF17">
    <property type="entry name" value="LYSE FAMILY TRANSLOCATOR"/>
    <property type="match status" value="1"/>
</dbReference>
<feature type="transmembrane region" description="Helical" evidence="6">
    <location>
        <begin position="111"/>
        <end position="137"/>
    </location>
</feature>
<feature type="transmembrane region" description="Helical" evidence="6">
    <location>
        <begin position="180"/>
        <end position="201"/>
    </location>
</feature>
<dbReference type="EMBL" id="UINC01001523">
    <property type="protein sequence ID" value="SUZ82793.1"/>
    <property type="molecule type" value="Genomic_DNA"/>
</dbReference>
<dbReference type="PANTHER" id="PTHR30086">
    <property type="entry name" value="ARGININE EXPORTER PROTEIN ARGO"/>
    <property type="match status" value="1"/>
</dbReference>
<evidence type="ECO:0000256" key="5">
    <source>
        <dbReference type="ARBA" id="ARBA00023136"/>
    </source>
</evidence>
<evidence type="ECO:0000256" key="4">
    <source>
        <dbReference type="ARBA" id="ARBA00022989"/>
    </source>
</evidence>
<dbReference type="GO" id="GO:0015171">
    <property type="term" value="F:amino acid transmembrane transporter activity"/>
    <property type="evidence" value="ECO:0007669"/>
    <property type="project" value="TreeGrafter"/>
</dbReference>
<evidence type="ECO:0000256" key="1">
    <source>
        <dbReference type="ARBA" id="ARBA00004651"/>
    </source>
</evidence>
<gene>
    <name evidence="7" type="ORF">METZ01_LOCUS35647</name>
</gene>
<accession>A0A381QZ68</accession>